<reference key="1">
    <citation type="submission" date="2011-07" db="EMBL/GenBank/DDBJ databases">
        <title>Divergent evolution of antigenic variation in African trypanosomes.</title>
        <authorList>
            <person name="Jackson A.P."/>
            <person name="Berry A."/>
            <person name="Allison H.C."/>
            <person name="Burton P."/>
            <person name="Anderson J."/>
            <person name="Aslett M."/>
            <person name="Brown R."/>
            <person name="Corton N."/>
            <person name="Harris D."/>
            <person name="Hauser H."/>
            <person name="Gamble J."/>
            <person name="Gilderthorp R."/>
            <person name="McQuillan J."/>
            <person name="Quail M.A."/>
            <person name="Sanders M."/>
            <person name="van Tonder A."/>
            <person name="Ginger M.L."/>
            <person name="Donelson J.E."/>
            <person name="Field M.C."/>
            <person name="Barry J.D."/>
            <person name="Berriman M."/>
            <person name="Hertz-Fowler C."/>
        </authorList>
    </citation>
    <scope>NUCLEOTIDE SEQUENCE [LARGE SCALE GENOMIC DNA]</scope>
    <source>
        <strain>IL3000</strain>
    </source>
</reference>
<dbReference type="InterPro" id="IPR006518">
    <property type="entry name" value="Trypano_RHS"/>
</dbReference>
<reference evidence="6" key="2">
    <citation type="submission" date="2011-07" db="EMBL/GenBank/DDBJ databases">
        <title>Divergent evolution of antigenic variation in African trypanosomes.</title>
        <authorList>
            <person name="Jackson A.P."/>
            <person name="Berry A."/>
            <person name="Allison H.C."/>
            <person name="Burton P."/>
            <person name="Anderson J."/>
            <person name="Aslett M."/>
            <person name="Brown R."/>
            <person name="Corton N."/>
            <person name="Harris D."/>
            <person name="Hauser H."/>
            <person name="Gamble J."/>
            <person name="Gilderthorp R."/>
            <person name="McQuillan J."/>
            <person name="Quail M.A."/>
            <person name="Sanders M."/>
            <person name="Van Tonder A."/>
            <person name="Ginger M.L."/>
            <person name="Donelson J.E."/>
            <person name="Field M.C."/>
            <person name="Barry J.D."/>
            <person name="Berriman M."/>
            <person name="Hertz-Fowler C."/>
        </authorList>
    </citation>
    <scope>NUCLEOTIDE SEQUENCE [LARGE SCALE GENOMIC DNA]</scope>
    <source>
        <strain evidence="6">IL3000</strain>
    </source>
</reference>
<feature type="region of interest" description="Disordered" evidence="1">
    <location>
        <begin position="1"/>
        <end position="26"/>
    </location>
</feature>
<keyword evidence="6" id="KW-1185">Reference proteome</keyword>
<organism evidence="5 6">
    <name type="scientific">Trypanosoma congolense (strain IL3000)</name>
    <dbReference type="NCBI Taxonomy" id="1068625"/>
    <lineage>
        <taxon>Eukaryota</taxon>
        <taxon>Discoba</taxon>
        <taxon>Euglenozoa</taxon>
        <taxon>Kinetoplastea</taxon>
        <taxon>Metakinetoplastina</taxon>
        <taxon>Trypanosomatida</taxon>
        <taxon>Trypanosomatidae</taxon>
        <taxon>Trypanosoma</taxon>
        <taxon>Nannomonas</taxon>
    </lineage>
</organism>
<dbReference type="InterPro" id="IPR056000">
    <property type="entry name" value="DUF7578"/>
</dbReference>
<dbReference type="OMA" id="HRITCVG"/>
<dbReference type="Pfam" id="PF24466">
    <property type="entry name" value="DUF7578"/>
    <property type="match status" value="1"/>
</dbReference>
<dbReference type="AlphaFoldDB" id="F9WH95"/>
<evidence type="ECO:0000256" key="1">
    <source>
        <dbReference type="SAM" id="MobiDB-lite"/>
    </source>
</evidence>
<evidence type="ECO:0000313" key="6">
    <source>
        <dbReference type="Proteomes" id="UP000000702"/>
    </source>
</evidence>
<dbReference type="PANTHER" id="PTHR33129:SF3">
    <property type="entry name" value="HOT SPOT (RHS) PROTEIN, PUTATIVE-RELATED"/>
    <property type="match status" value="1"/>
</dbReference>
<feature type="compositionally biased region" description="Basic and acidic residues" evidence="1">
    <location>
        <begin position="1"/>
        <end position="12"/>
    </location>
</feature>
<feature type="domain" description="DUF7578" evidence="4">
    <location>
        <begin position="53"/>
        <end position="113"/>
    </location>
</feature>
<dbReference type="InterPro" id="IPR046835">
    <property type="entry name" value="RHS_N"/>
</dbReference>
<name>F9WH95_TRYCI</name>
<evidence type="ECO:0000259" key="3">
    <source>
        <dbReference type="Pfam" id="PF20445"/>
    </source>
</evidence>
<dbReference type="Pfam" id="PF07999">
    <property type="entry name" value="RHSP"/>
    <property type="match status" value="1"/>
</dbReference>
<evidence type="ECO:0000259" key="4">
    <source>
        <dbReference type="Pfam" id="PF24466"/>
    </source>
</evidence>
<reference evidence="5 6" key="3">
    <citation type="journal article" date="2012" name="Proc. Natl. Acad. Sci. U.S.A.">
        <title>Antigenic diversity is generated by distinct evolutionary mechanisms in African trypanosome species.</title>
        <authorList>
            <person name="Jackson A.P."/>
            <person name="Berry A."/>
            <person name="Aslett M."/>
            <person name="Allison H.C."/>
            <person name="Burton P."/>
            <person name="Vavrova-Anderson J."/>
            <person name="Brown R."/>
            <person name="Browne H."/>
            <person name="Corton N."/>
            <person name="Hauser H."/>
            <person name="Gamble J."/>
            <person name="Gilderthorp R."/>
            <person name="Marcello L."/>
            <person name="McQuillan J."/>
            <person name="Otto T.D."/>
            <person name="Quail M.A."/>
            <person name="Sanders M.J."/>
            <person name="van Tonder A."/>
            <person name="Ginger M.L."/>
            <person name="Field M.C."/>
            <person name="Barry J.D."/>
            <person name="Hertz-Fowler C."/>
            <person name="Berriman M."/>
        </authorList>
    </citation>
    <scope>NUCLEOTIDE SEQUENCE [LARGE SCALE GENOMIC DNA]</scope>
    <source>
        <strain evidence="5 6">IL3000</strain>
    </source>
</reference>
<dbReference type="InterPro" id="IPR046836">
    <property type="entry name" value="RHS_C"/>
</dbReference>
<accession>F9WH95</accession>
<comment type="caution">
    <text evidence="5">The sequence shown here is derived from an EMBL/GenBank/DDBJ whole genome shotgun (WGS) entry which is preliminary data.</text>
</comment>
<dbReference type="EMBL" id="CAEQ01002399">
    <property type="protein sequence ID" value="CCD16684.1"/>
    <property type="molecule type" value="Genomic_DNA"/>
</dbReference>
<dbReference type="NCBIfam" id="TIGR01631">
    <property type="entry name" value="Trypano_RHS"/>
    <property type="match status" value="1"/>
</dbReference>
<gene>
    <name evidence="5" type="ORF">TCIL3000_0_15910</name>
</gene>
<dbReference type="InterPro" id="IPR052980">
    <property type="entry name" value="Crinkler_effector"/>
</dbReference>
<feature type="domain" description="Retrotransposon hot spot protein N-terminal" evidence="3">
    <location>
        <begin position="184"/>
        <end position="311"/>
    </location>
</feature>
<feature type="domain" description="Retrotransposon hot spot protein,C-terminal" evidence="2">
    <location>
        <begin position="318"/>
        <end position="620"/>
    </location>
</feature>
<proteinExistence type="predicted"/>
<evidence type="ECO:0000313" key="5">
    <source>
        <dbReference type="EMBL" id="CCD16684.1"/>
    </source>
</evidence>
<dbReference type="Proteomes" id="UP000000702">
    <property type="component" value="Unassembled WGS sequence"/>
</dbReference>
<protein>
    <submittedName>
        <fullName evidence="5">WGS project CAEQ00000000 data, annotated contig 616</fullName>
    </submittedName>
</protein>
<dbReference type="Pfam" id="PF20445">
    <property type="entry name" value="RHS_N"/>
    <property type="match status" value="1"/>
</dbReference>
<dbReference type="PANTHER" id="PTHR33129">
    <property type="entry name" value="PROTEIN KINASE DOMAIN-CONTAINING PROTEIN-RELATED"/>
    <property type="match status" value="1"/>
</dbReference>
<evidence type="ECO:0000259" key="2">
    <source>
        <dbReference type="Pfam" id="PF07999"/>
    </source>
</evidence>
<dbReference type="VEuPathDB" id="TriTrypDB:TcIL3000_0_15910"/>
<sequence>MEGRGVRRTRDEMEGESDAADAAASHETLVRARTTWTLDSPVEEVLLCNYGGLSDMSLHDFLMEHFGETFGSPNVSMSVFVDNPSFFLRDESLLIAITCSQPYREFVREYRKEYTAMDEGVNSCRNMGIFSLRQWSTAAAADKVGKFKACVMVKLNAALFSVRRNADAMKSINAQKGTVADDLYDSVFNARWSYVVRSNEFGRKWLGMGVLSVTPGEQPHLWSEAQASAPYDPVKSWEGDEVPGVRGKLVMMVLSSSKGWPCLLFRENGIKMKAARSLTGYNAEGDAYIRKENLRVWHIVRRELDRWLGGNEIVRPFIVIGTPGIGKSFATGSLLLYQLLRYPSYDLKVVAYFVREKAYIFHREERRVVCYKRQQAAVHEIEDMIRRGIKGYIIFDIWEECIGIGSFSRAWGIILISYPCVKNFQKFTILRQDTLPIYINCHEDVEFKALLVCERHSQLVKNQIKLQDVNIANDWEVTKKRIDMVGPVPRYVLSDGWRYRQRYADVDNELSCISYVNIERNLYLSFSKEGWYADKTRRMEKLVRVQGVWPEEARNEAVSAHLRGGVLGYATKMSALDELYGNNRASREERRVSMFKVSGLHTFMIGSVVTKMVRYLKYLPREGETEKSRSTVLRRPAARGRVPISPHHFSSADTPVEIVVWCLYKPVENDFPVVDGFFLVDAVGKGVLLPEGAAAPTQTIVLLQVTKAGCHHTTTSEVGRFRELMAQSFTNWREMENRLSYEMIYVQHTDSTSITDRQRCDRSGMADDTVIEEFWNRISHFQVNLEAPITKLLCKRSTMSKRWRS</sequence>